<dbReference type="RefSeq" id="WP_137969711.1">
    <property type="nucleotide sequence ID" value="NZ_BJHV01000001.1"/>
</dbReference>
<protein>
    <submittedName>
        <fullName evidence="1">Uncharacterized protein</fullName>
    </submittedName>
</protein>
<reference evidence="1 2" key="1">
    <citation type="journal article" date="2020" name="Int. J. Syst. Evol. Microbiol.">
        <title>Reclassification of Streptomyces castelarensis and Streptomyces sporoclivatus as later heterotypic synonyms of Streptomyces antimycoticus.</title>
        <authorList>
            <person name="Komaki H."/>
            <person name="Tamura T."/>
        </authorList>
    </citation>
    <scope>NUCLEOTIDE SEQUENCE [LARGE SCALE GENOMIC DNA]</scope>
    <source>
        <strain evidence="1 2">NBRC 12839</strain>
    </source>
</reference>
<sequence length="67" mass="7097">MHCTLLHVVGLSSTDIDTDALLKDVGSYAQVVRPFTLTFDRPAVGAVAVEISGWPRDPFAGIVDALA</sequence>
<evidence type="ECO:0000313" key="2">
    <source>
        <dbReference type="Proteomes" id="UP000299290"/>
    </source>
</evidence>
<proteinExistence type="predicted"/>
<evidence type="ECO:0000313" key="1">
    <source>
        <dbReference type="EMBL" id="GDY49008.1"/>
    </source>
</evidence>
<keyword evidence="2" id="KW-1185">Reference proteome</keyword>
<gene>
    <name evidence="1" type="ORF">SANT12839_098900</name>
</gene>
<dbReference type="AlphaFoldDB" id="A0A4D4KRD5"/>
<organism evidence="1 2">
    <name type="scientific">Streptomyces antimycoticus</name>
    <dbReference type="NCBI Taxonomy" id="68175"/>
    <lineage>
        <taxon>Bacteria</taxon>
        <taxon>Bacillati</taxon>
        <taxon>Actinomycetota</taxon>
        <taxon>Actinomycetes</taxon>
        <taxon>Kitasatosporales</taxon>
        <taxon>Streptomycetaceae</taxon>
        <taxon>Streptomyces</taxon>
        <taxon>Streptomyces violaceusniger group</taxon>
    </lineage>
</organism>
<name>A0A4D4KRD5_9ACTN</name>
<dbReference type="Proteomes" id="UP000299290">
    <property type="component" value="Unassembled WGS sequence"/>
</dbReference>
<dbReference type="EMBL" id="BJHV01000001">
    <property type="protein sequence ID" value="GDY49008.1"/>
    <property type="molecule type" value="Genomic_DNA"/>
</dbReference>
<comment type="caution">
    <text evidence="1">The sequence shown here is derived from an EMBL/GenBank/DDBJ whole genome shotgun (WGS) entry which is preliminary data.</text>
</comment>
<accession>A0A4D4KRD5</accession>